<comment type="caution">
    <text evidence="1">The sequence shown here is derived from an EMBL/GenBank/DDBJ whole genome shotgun (WGS) entry which is preliminary data.</text>
</comment>
<accession>A0ABW8JUH8</accession>
<protein>
    <submittedName>
        <fullName evidence="1">Uncharacterized protein</fullName>
    </submittedName>
</protein>
<dbReference type="RefSeq" id="WP_404633209.1">
    <property type="nucleotide sequence ID" value="NZ_JADIKM010000003.1"/>
</dbReference>
<sequence>MADNLSCSIPAQITAGDTAIWQRPGGNYRASDGWTLAYAFVGTASVYSATAAANGDDFLVTIAASATATWAPGAYSVQEYVTNGTERHTLSTTRVQVLPDLTAVPSGGLDTRSHAQKVLDAINGYLETKAPVYGAMEINARKISYYPVPELLQLRDRFRREVLTEQRVASGQRGGNRILAVL</sequence>
<proteinExistence type="predicted"/>
<keyword evidence="2" id="KW-1185">Reference proteome</keyword>
<dbReference type="EMBL" id="JADIKM010000003">
    <property type="protein sequence ID" value="MFK2904568.1"/>
    <property type="molecule type" value="Genomic_DNA"/>
</dbReference>
<evidence type="ECO:0000313" key="2">
    <source>
        <dbReference type="Proteomes" id="UP001620460"/>
    </source>
</evidence>
<evidence type="ECO:0000313" key="1">
    <source>
        <dbReference type="EMBL" id="MFK2904568.1"/>
    </source>
</evidence>
<organism evidence="1 2">
    <name type="scientific">Dyella ginsengisoli</name>
    <dbReference type="NCBI Taxonomy" id="363848"/>
    <lineage>
        <taxon>Bacteria</taxon>
        <taxon>Pseudomonadati</taxon>
        <taxon>Pseudomonadota</taxon>
        <taxon>Gammaproteobacteria</taxon>
        <taxon>Lysobacterales</taxon>
        <taxon>Rhodanobacteraceae</taxon>
        <taxon>Dyella</taxon>
    </lineage>
</organism>
<reference evidence="1 2" key="1">
    <citation type="submission" date="2020-10" db="EMBL/GenBank/DDBJ databases">
        <title>Phylogeny of dyella-like bacteria.</title>
        <authorList>
            <person name="Fu J."/>
        </authorList>
    </citation>
    <scope>NUCLEOTIDE SEQUENCE [LARGE SCALE GENOMIC DNA]</scope>
    <source>
        <strain evidence="1 2">Gsoil3046</strain>
    </source>
</reference>
<name>A0ABW8JUH8_9GAMM</name>
<dbReference type="Proteomes" id="UP001620460">
    <property type="component" value="Unassembled WGS sequence"/>
</dbReference>
<gene>
    <name evidence="1" type="ORF">ISP17_11380</name>
</gene>